<dbReference type="EMBL" id="VTXP01000038">
    <property type="protein sequence ID" value="NOJ26357.1"/>
    <property type="molecule type" value="Genomic_DNA"/>
</dbReference>
<organism evidence="3 4">
    <name type="scientific">Vibrio coralliilyticus</name>
    <dbReference type="NCBI Taxonomy" id="190893"/>
    <lineage>
        <taxon>Bacteria</taxon>
        <taxon>Pseudomonadati</taxon>
        <taxon>Pseudomonadota</taxon>
        <taxon>Gammaproteobacteria</taxon>
        <taxon>Vibrionales</taxon>
        <taxon>Vibrionaceae</taxon>
        <taxon>Vibrio</taxon>
    </lineage>
</organism>
<keyword evidence="2" id="KW-0812">Transmembrane</keyword>
<reference evidence="3 4" key="1">
    <citation type="submission" date="2019-09" db="EMBL/GenBank/DDBJ databases">
        <title>Draft genome sequencing and comparative genomics of hatchery-associated Vibrios.</title>
        <authorList>
            <person name="Kehlet-Delgado H."/>
            <person name="Mueller R.S."/>
        </authorList>
    </citation>
    <scope>NUCLEOTIDE SEQUENCE [LARGE SCALE GENOMIC DNA]</scope>
    <source>
        <strain evidence="3 4">09-121-3</strain>
    </source>
</reference>
<comment type="caution">
    <text evidence="3">The sequence shown here is derived from an EMBL/GenBank/DDBJ whole genome shotgun (WGS) entry which is preliminary data.</text>
</comment>
<evidence type="ECO:0000313" key="4">
    <source>
        <dbReference type="Proteomes" id="UP000576645"/>
    </source>
</evidence>
<gene>
    <name evidence="3" type="ORF">F0238_27065</name>
</gene>
<keyword evidence="1" id="KW-0175">Coiled coil</keyword>
<evidence type="ECO:0000256" key="1">
    <source>
        <dbReference type="SAM" id="Coils"/>
    </source>
</evidence>
<sequence>MKSKEDLIDLLDKNILNLREKSDHVLWGNAYDDYKSLVEEVVKLKKELMELSDDDSWVSKESNVYELEAKINKFLGFKSLLPNILNIYLLSIFVVLAVMYFDVPSLITSTFGIEAPEKILSYSIGGALIYFTSTLLSEKDTGSFSRLIVVRVVLAVSVPIILVSLIFDEKGAIKELTASPELISFLCGYSAKLVIDFLSKLVDKGQKMIEAI</sequence>
<feature type="coiled-coil region" evidence="1">
    <location>
        <begin position="1"/>
        <end position="54"/>
    </location>
</feature>
<feature type="transmembrane region" description="Helical" evidence="2">
    <location>
        <begin position="80"/>
        <end position="99"/>
    </location>
</feature>
<feature type="transmembrane region" description="Helical" evidence="2">
    <location>
        <begin position="148"/>
        <end position="167"/>
    </location>
</feature>
<evidence type="ECO:0000256" key="2">
    <source>
        <dbReference type="SAM" id="Phobius"/>
    </source>
</evidence>
<keyword evidence="2" id="KW-1133">Transmembrane helix</keyword>
<keyword evidence="2" id="KW-0472">Membrane</keyword>
<evidence type="ECO:0000313" key="3">
    <source>
        <dbReference type="EMBL" id="NOJ26357.1"/>
    </source>
</evidence>
<name>A0AAP6ZVX6_9VIBR</name>
<protein>
    <submittedName>
        <fullName evidence="3">Uncharacterized protein</fullName>
    </submittedName>
</protein>
<dbReference type="AlphaFoldDB" id="A0AAP6ZVX6"/>
<accession>A0AAP6ZVX6</accession>
<dbReference type="Proteomes" id="UP000576645">
    <property type="component" value="Unassembled WGS sequence"/>
</dbReference>
<dbReference type="RefSeq" id="WP_171354361.1">
    <property type="nucleotide sequence ID" value="NZ_VTXP01000038.1"/>
</dbReference>
<proteinExistence type="predicted"/>